<feature type="domain" description="N-acetyltransferase" evidence="1">
    <location>
        <begin position="5"/>
        <end position="168"/>
    </location>
</feature>
<dbReference type="CDD" id="cd04301">
    <property type="entry name" value="NAT_SF"/>
    <property type="match status" value="1"/>
</dbReference>
<reference evidence="2 3" key="1">
    <citation type="submission" date="2018-05" db="EMBL/GenBank/DDBJ databases">
        <title>Zavarzinia sp. HR-AS.</title>
        <authorList>
            <person name="Lee Y."/>
            <person name="Jeon C.O."/>
        </authorList>
    </citation>
    <scope>NUCLEOTIDE SEQUENCE [LARGE SCALE GENOMIC DNA]</scope>
    <source>
        <strain evidence="2 3">HR-AS</strain>
    </source>
</reference>
<dbReference type="AlphaFoldDB" id="A0A317DUP2"/>
<keyword evidence="2" id="KW-0808">Transferase</keyword>
<dbReference type="PANTHER" id="PTHR43072">
    <property type="entry name" value="N-ACETYLTRANSFERASE"/>
    <property type="match status" value="1"/>
</dbReference>
<dbReference type="GO" id="GO:0016747">
    <property type="term" value="F:acyltransferase activity, transferring groups other than amino-acyl groups"/>
    <property type="evidence" value="ECO:0007669"/>
    <property type="project" value="InterPro"/>
</dbReference>
<dbReference type="EMBL" id="QGLE01000015">
    <property type="protein sequence ID" value="PWR18407.1"/>
    <property type="molecule type" value="Genomic_DNA"/>
</dbReference>
<dbReference type="PROSITE" id="PS51186">
    <property type="entry name" value="GNAT"/>
    <property type="match status" value="1"/>
</dbReference>
<comment type="caution">
    <text evidence="2">The sequence shown here is derived from an EMBL/GenBank/DDBJ whole genome shotgun (WGS) entry which is preliminary data.</text>
</comment>
<dbReference type="InterPro" id="IPR016181">
    <property type="entry name" value="Acyl_CoA_acyltransferase"/>
</dbReference>
<name>A0A317DUP2_9PROT</name>
<protein>
    <submittedName>
        <fullName evidence="2">GNAT family N-acetyltransferase</fullName>
    </submittedName>
</protein>
<proteinExistence type="predicted"/>
<evidence type="ECO:0000313" key="3">
    <source>
        <dbReference type="Proteomes" id="UP000245461"/>
    </source>
</evidence>
<dbReference type="Proteomes" id="UP000245461">
    <property type="component" value="Unassembled WGS sequence"/>
</dbReference>
<dbReference type="SUPFAM" id="SSF55729">
    <property type="entry name" value="Acyl-CoA N-acyltransferases (Nat)"/>
    <property type="match status" value="1"/>
</dbReference>
<sequence>MTPVTVLRPATPDDIGAIAAIYAHHVDHGFGSFEEIPPGEAEMARRFRAITEAGFPYLVAAAADGRILGYAYAGPYRPRSAYRHTVEDSVYVLPDAVGQGVGRALLARLIEEARARGYRQMIAVIGDSGNTASIALHRAHGFSHQGVLRHVGLKKGRWLDSVLMQLSL</sequence>
<dbReference type="Gene3D" id="3.40.630.30">
    <property type="match status" value="1"/>
</dbReference>
<gene>
    <name evidence="2" type="ORF">DKG74_19340</name>
</gene>
<evidence type="ECO:0000313" key="2">
    <source>
        <dbReference type="EMBL" id="PWR18407.1"/>
    </source>
</evidence>
<dbReference type="OrthoDB" id="5459937at2"/>
<dbReference type="PANTHER" id="PTHR43072:SF8">
    <property type="entry name" value="ACYLTRANSFERASE FABY-RELATED"/>
    <property type="match status" value="1"/>
</dbReference>
<organism evidence="2 3">
    <name type="scientific">Zavarzinia aquatilis</name>
    <dbReference type="NCBI Taxonomy" id="2211142"/>
    <lineage>
        <taxon>Bacteria</taxon>
        <taxon>Pseudomonadati</taxon>
        <taxon>Pseudomonadota</taxon>
        <taxon>Alphaproteobacteria</taxon>
        <taxon>Rhodospirillales</taxon>
        <taxon>Zavarziniaceae</taxon>
        <taxon>Zavarzinia</taxon>
    </lineage>
</organism>
<keyword evidence="3" id="KW-1185">Reference proteome</keyword>
<dbReference type="InterPro" id="IPR000182">
    <property type="entry name" value="GNAT_dom"/>
</dbReference>
<accession>A0A317DUP2</accession>
<evidence type="ECO:0000259" key="1">
    <source>
        <dbReference type="PROSITE" id="PS51186"/>
    </source>
</evidence>
<dbReference type="Pfam" id="PF00583">
    <property type="entry name" value="Acetyltransf_1"/>
    <property type="match status" value="1"/>
</dbReference>